<protein>
    <submittedName>
        <fullName evidence="1">Uncharacterized protein</fullName>
    </submittedName>
</protein>
<keyword evidence="2" id="KW-1185">Reference proteome</keyword>
<organism evidence="1 2">
    <name type="scientific">Colletotrichum gloeosporioides</name>
    <name type="common">Anthracnose fungus</name>
    <name type="synonym">Glomerella cingulata</name>
    <dbReference type="NCBI Taxonomy" id="474922"/>
    <lineage>
        <taxon>Eukaryota</taxon>
        <taxon>Fungi</taxon>
        <taxon>Dikarya</taxon>
        <taxon>Ascomycota</taxon>
        <taxon>Pezizomycotina</taxon>
        <taxon>Sordariomycetes</taxon>
        <taxon>Hypocreomycetidae</taxon>
        <taxon>Glomerellales</taxon>
        <taxon>Glomerellaceae</taxon>
        <taxon>Colletotrichum</taxon>
        <taxon>Colletotrichum gloeosporioides species complex</taxon>
    </lineage>
</organism>
<proteinExistence type="predicted"/>
<dbReference type="RefSeq" id="XP_045258314.1">
    <property type="nucleotide sequence ID" value="XM_045415141.1"/>
</dbReference>
<reference evidence="1" key="1">
    <citation type="journal article" date="2020" name="Phytopathology">
        <title>Genome sequence and comparative analysis of Colletotrichum gloeosporioides isolated from Liriodendron leaves.</title>
        <authorList>
            <person name="Fu F.F."/>
            <person name="Hao Z."/>
            <person name="Wang P."/>
            <person name="Lu Y."/>
            <person name="Xue L.J."/>
            <person name="Wei G."/>
            <person name="Tian Y."/>
            <person name="Baishi H."/>
            <person name="Xu H."/>
            <person name="Shi J."/>
            <person name="Cheng T."/>
            <person name="Wang G."/>
            <person name="Yi Y."/>
            <person name="Chen J."/>
        </authorList>
    </citation>
    <scope>NUCLEOTIDE SEQUENCE</scope>
    <source>
        <strain evidence="1">Lc1</strain>
    </source>
</reference>
<name>A0A8H4C8M4_COLGL</name>
<comment type="caution">
    <text evidence="1">The sequence shown here is derived from an EMBL/GenBank/DDBJ whole genome shotgun (WGS) entry which is preliminary data.</text>
</comment>
<accession>A0A8H4C8M4</accession>
<evidence type="ECO:0000313" key="2">
    <source>
        <dbReference type="Proteomes" id="UP000613401"/>
    </source>
</evidence>
<reference evidence="1" key="2">
    <citation type="submission" date="2020-03" db="EMBL/GenBank/DDBJ databases">
        <authorList>
            <person name="Fu F.-F."/>
            <person name="Chen J."/>
        </authorList>
    </citation>
    <scope>NUCLEOTIDE SEQUENCE</scope>
    <source>
        <strain evidence="1">Lc1</strain>
    </source>
</reference>
<evidence type="ECO:0000313" key="1">
    <source>
        <dbReference type="EMBL" id="KAF3799154.1"/>
    </source>
</evidence>
<gene>
    <name evidence="1" type="ORF">GCG54_00015341</name>
</gene>
<sequence>MHYDDCRPFCVTRLATDPTPSSREQRRRPGGWGEYSYTRADRCCDGLVPEDRGFTYRAGSRICTQCADRVLAGHWARRSLLECE</sequence>
<dbReference type="GeneID" id="69022445"/>
<dbReference type="Proteomes" id="UP000613401">
    <property type="component" value="Unassembled WGS sequence"/>
</dbReference>
<dbReference type="EMBL" id="WVTB01000086">
    <property type="protein sequence ID" value="KAF3799154.1"/>
    <property type="molecule type" value="Genomic_DNA"/>
</dbReference>
<dbReference type="AlphaFoldDB" id="A0A8H4C8M4"/>